<organism evidence="1 2">
    <name type="scientific">Paenibacillus aquistagni</name>
    <dbReference type="NCBI Taxonomy" id="1852522"/>
    <lineage>
        <taxon>Bacteria</taxon>
        <taxon>Bacillati</taxon>
        <taxon>Bacillota</taxon>
        <taxon>Bacilli</taxon>
        <taxon>Bacillales</taxon>
        <taxon>Paenibacillaceae</taxon>
        <taxon>Paenibacillus</taxon>
    </lineage>
</organism>
<accession>A0A1X7J7Q0</accession>
<dbReference type="STRING" id="1852522.SAMN06295960_1327"/>
<dbReference type="EMBL" id="FXAZ01000001">
    <property type="protein sequence ID" value="SMG23660.1"/>
    <property type="molecule type" value="Genomic_DNA"/>
</dbReference>
<evidence type="ECO:0000313" key="2">
    <source>
        <dbReference type="Proteomes" id="UP000193834"/>
    </source>
</evidence>
<name>A0A1X7J7Q0_9BACL</name>
<sequence>MRTFKTFDQTNNVTQNFLQFCYMCDDKAKCTSEAACRECWTNNNCDADHERHETRDMLKAYYA</sequence>
<reference evidence="1 2" key="1">
    <citation type="submission" date="2017-04" db="EMBL/GenBank/DDBJ databases">
        <authorList>
            <person name="Afonso C.L."/>
            <person name="Miller P.J."/>
            <person name="Scott M.A."/>
            <person name="Spackman E."/>
            <person name="Goraichik I."/>
            <person name="Dimitrov K.M."/>
            <person name="Suarez D.L."/>
            <person name="Swayne D.E."/>
        </authorList>
    </citation>
    <scope>NUCLEOTIDE SEQUENCE [LARGE SCALE GENOMIC DNA]</scope>
    <source>
        <strain evidence="1 2">11</strain>
    </source>
</reference>
<evidence type="ECO:0000313" key="1">
    <source>
        <dbReference type="EMBL" id="SMG23660.1"/>
    </source>
</evidence>
<dbReference type="RefSeq" id="WP_085493480.1">
    <property type="nucleotide sequence ID" value="NZ_FXAZ01000001.1"/>
</dbReference>
<dbReference type="AlphaFoldDB" id="A0A1X7J7Q0"/>
<gene>
    <name evidence="1" type="ORF">SAMN06295960_1327</name>
</gene>
<protein>
    <submittedName>
        <fullName evidence="1">Uncharacterized protein</fullName>
    </submittedName>
</protein>
<dbReference type="Proteomes" id="UP000193834">
    <property type="component" value="Unassembled WGS sequence"/>
</dbReference>
<keyword evidence="2" id="KW-1185">Reference proteome</keyword>
<proteinExistence type="predicted"/>
<dbReference type="OrthoDB" id="2627814at2"/>